<accession>A0AAW0LS03</accession>
<dbReference type="GO" id="GO:0009738">
    <property type="term" value="P:abscisic acid-activated signaling pathway"/>
    <property type="evidence" value="ECO:0007669"/>
    <property type="project" value="InterPro"/>
</dbReference>
<dbReference type="InterPro" id="IPR023393">
    <property type="entry name" value="START-like_dom_sf"/>
</dbReference>
<dbReference type="InterPro" id="IPR024949">
    <property type="entry name" value="Bet_v_I_allergen"/>
</dbReference>
<dbReference type="Pfam" id="PF00407">
    <property type="entry name" value="Bet_v_1"/>
    <property type="match status" value="1"/>
</dbReference>
<dbReference type="PANTHER" id="PTHR31213">
    <property type="entry name" value="OS08G0374000 PROTEIN-RELATED"/>
    <property type="match status" value="1"/>
</dbReference>
<keyword evidence="6" id="KW-1185">Reference proteome</keyword>
<dbReference type="GO" id="GO:0004864">
    <property type="term" value="F:protein phosphatase inhibitor activity"/>
    <property type="evidence" value="ECO:0007669"/>
    <property type="project" value="InterPro"/>
</dbReference>
<name>A0AAW0LS03_QUESU</name>
<dbReference type="Proteomes" id="UP000237347">
    <property type="component" value="Unassembled WGS sequence"/>
</dbReference>
<evidence type="ECO:0000259" key="4">
    <source>
        <dbReference type="Pfam" id="PF00407"/>
    </source>
</evidence>
<dbReference type="PANTHER" id="PTHR31213:SF55">
    <property type="entry name" value="STRESS-INDUCED PROTEIN SAM22"/>
    <property type="match status" value="1"/>
</dbReference>
<evidence type="ECO:0000313" key="5">
    <source>
        <dbReference type="EMBL" id="KAK7853497.1"/>
    </source>
</evidence>
<dbReference type="EMBL" id="PKMF04000065">
    <property type="protein sequence ID" value="KAK7853497.1"/>
    <property type="molecule type" value="Genomic_DNA"/>
</dbReference>
<protein>
    <submittedName>
        <fullName evidence="5">Major allergen pru ar 1</fullName>
    </submittedName>
</protein>
<dbReference type="CDD" id="cd07816">
    <property type="entry name" value="Bet_v1-like"/>
    <property type="match status" value="1"/>
</dbReference>
<comment type="caution">
    <text evidence="5">The sequence shown here is derived from an EMBL/GenBank/DDBJ whole genome shotgun (WGS) entry which is preliminary data.</text>
</comment>
<dbReference type="GO" id="GO:0038023">
    <property type="term" value="F:signaling receptor activity"/>
    <property type="evidence" value="ECO:0007669"/>
    <property type="project" value="InterPro"/>
</dbReference>
<dbReference type="PROSITE" id="PS00451">
    <property type="entry name" value="PATHOGENESIS_BETVI"/>
    <property type="match status" value="1"/>
</dbReference>
<evidence type="ECO:0000256" key="3">
    <source>
        <dbReference type="ARBA" id="ARBA00023265"/>
    </source>
</evidence>
<keyword evidence="3" id="KW-0568">Pathogenesis-related protein</keyword>
<dbReference type="GO" id="GO:0006952">
    <property type="term" value="P:defense response"/>
    <property type="evidence" value="ECO:0007669"/>
    <property type="project" value="UniProtKB-KW"/>
</dbReference>
<dbReference type="Gene3D" id="3.30.530.20">
    <property type="match status" value="2"/>
</dbReference>
<dbReference type="InterPro" id="IPR000916">
    <property type="entry name" value="Bet_v_I/MLP"/>
</dbReference>
<dbReference type="SUPFAM" id="SSF55961">
    <property type="entry name" value="Bet v1-like"/>
    <property type="match status" value="1"/>
</dbReference>
<comment type="similarity">
    <text evidence="1">Belongs to the BetVI family.</text>
</comment>
<evidence type="ECO:0000256" key="2">
    <source>
        <dbReference type="ARBA" id="ARBA00022821"/>
    </source>
</evidence>
<evidence type="ECO:0000256" key="1">
    <source>
        <dbReference type="ARBA" id="ARBA00009744"/>
    </source>
</evidence>
<dbReference type="InterPro" id="IPR050279">
    <property type="entry name" value="Plant_def-hormone_signal"/>
</dbReference>
<evidence type="ECO:0000313" key="6">
    <source>
        <dbReference type="Proteomes" id="UP000237347"/>
    </source>
</evidence>
<dbReference type="AlphaFoldDB" id="A0AAW0LS03"/>
<proteinExistence type="inferred from homology"/>
<sequence length="193" mass="21616">MDGHTPIHASKPSVYKYHPLVPNFSDLTSSKTSTIINPHYSFYTIVHFQILYFIMGVFTYEAETTTVIPPARLFKAFVLDADNLIPKIAPQAIKSSQFNYVKHRIDEIDNANFTYGYSLIEGDALTDKLEKISYEIKLVASPDGGSILKSTSKYHTKGDHEIKEEQIKAGKEKAAGLFKAVEGYLLANTDAYN</sequence>
<dbReference type="GO" id="GO:0005634">
    <property type="term" value="C:nucleus"/>
    <property type="evidence" value="ECO:0007669"/>
    <property type="project" value="TreeGrafter"/>
</dbReference>
<gene>
    <name evidence="5" type="primary">PRU1_5</name>
    <name evidence="5" type="ORF">CFP56_035830</name>
</gene>
<dbReference type="PRINTS" id="PR00634">
    <property type="entry name" value="BETALLERGEN"/>
</dbReference>
<dbReference type="GO" id="GO:0005737">
    <property type="term" value="C:cytoplasm"/>
    <property type="evidence" value="ECO:0007669"/>
    <property type="project" value="TreeGrafter"/>
</dbReference>
<dbReference type="GO" id="GO:0010427">
    <property type="term" value="F:abscisic acid binding"/>
    <property type="evidence" value="ECO:0007669"/>
    <property type="project" value="InterPro"/>
</dbReference>
<dbReference type="FunFam" id="3.30.530.20:FF:000007">
    <property type="entry name" value="Major pollen allergen Bet v 1-A"/>
    <property type="match status" value="1"/>
</dbReference>
<organism evidence="5 6">
    <name type="scientific">Quercus suber</name>
    <name type="common">Cork oak</name>
    <dbReference type="NCBI Taxonomy" id="58331"/>
    <lineage>
        <taxon>Eukaryota</taxon>
        <taxon>Viridiplantae</taxon>
        <taxon>Streptophyta</taxon>
        <taxon>Embryophyta</taxon>
        <taxon>Tracheophyta</taxon>
        <taxon>Spermatophyta</taxon>
        <taxon>Magnoliopsida</taxon>
        <taxon>eudicotyledons</taxon>
        <taxon>Gunneridae</taxon>
        <taxon>Pentapetalae</taxon>
        <taxon>rosids</taxon>
        <taxon>fabids</taxon>
        <taxon>Fagales</taxon>
        <taxon>Fagaceae</taxon>
        <taxon>Quercus</taxon>
    </lineage>
</organism>
<feature type="domain" description="Bet v I/Major latex protein" evidence="4">
    <location>
        <begin position="98"/>
        <end position="188"/>
    </location>
</feature>
<keyword evidence="2" id="KW-0611">Plant defense</keyword>
<reference evidence="5 6" key="1">
    <citation type="journal article" date="2018" name="Sci. Data">
        <title>The draft genome sequence of cork oak.</title>
        <authorList>
            <person name="Ramos A.M."/>
            <person name="Usie A."/>
            <person name="Barbosa P."/>
            <person name="Barros P.M."/>
            <person name="Capote T."/>
            <person name="Chaves I."/>
            <person name="Simoes F."/>
            <person name="Abreu I."/>
            <person name="Carrasquinho I."/>
            <person name="Faro C."/>
            <person name="Guimaraes J.B."/>
            <person name="Mendonca D."/>
            <person name="Nobrega F."/>
            <person name="Rodrigues L."/>
            <person name="Saibo N.J.M."/>
            <person name="Varela M.C."/>
            <person name="Egas C."/>
            <person name="Matos J."/>
            <person name="Miguel C.M."/>
            <person name="Oliveira M.M."/>
            <person name="Ricardo C.P."/>
            <person name="Goncalves S."/>
        </authorList>
    </citation>
    <scope>NUCLEOTIDE SEQUENCE [LARGE SCALE GENOMIC DNA]</scope>
    <source>
        <strain evidence="6">cv. HL8</strain>
    </source>
</reference>